<name>A0AAD7DVV4_9AGAR</name>
<sequence length="388" mass="43654">MDFQSICDALREYPDVSAAFLHTNVVKYIEIIALLKPTHALAFFQPSHQTSVPPLTLPANIHEFLKDCFNLPDETSVYSLLPPMRVCLDPDYARLLQSNPTVLRDRELGEPKSHPITVFSLELSLVTRHCATAVTAIHVIIPTIMFMPTQLILSELSQVGLDLPDPTPPWIRRSGMVWGAALDALRILFYHCWENMLGIDPGVLPALNPECWNPEDVEAREREGIGFISIGLQVGYDSEPKTSCKPWNFEEKGTKRVQKGPKKGSAVGGYKVHFFPFYTTELKRGKKPGEKRREWEKGRKKGAEKGGKRATVNDPNVVTPISGPKQRFDRRIISSEDLEKPTYGEKLGPVKLLPRVVRPKPPILASKIQFFGDFGASNIQNWTRVVHK</sequence>
<dbReference type="EMBL" id="JARKIB010000575">
    <property type="protein sequence ID" value="KAJ7699179.1"/>
    <property type="molecule type" value="Genomic_DNA"/>
</dbReference>
<accession>A0AAD7DVV4</accession>
<comment type="caution">
    <text evidence="2">The sequence shown here is derived from an EMBL/GenBank/DDBJ whole genome shotgun (WGS) entry which is preliminary data.</text>
</comment>
<keyword evidence="3" id="KW-1185">Reference proteome</keyword>
<feature type="compositionally biased region" description="Basic and acidic residues" evidence="1">
    <location>
        <begin position="285"/>
        <end position="307"/>
    </location>
</feature>
<dbReference type="AlphaFoldDB" id="A0AAD7DVV4"/>
<organism evidence="2 3">
    <name type="scientific">Mycena metata</name>
    <dbReference type="NCBI Taxonomy" id="1033252"/>
    <lineage>
        <taxon>Eukaryota</taxon>
        <taxon>Fungi</taxon>
        <taxon>Dikarya</taxon>
        <taxon>Basidiomycota</taxon>
        <taxon>Agaricomycotina</taxon>
        <taxon>Agaricomycetes</taxon>
        <taxon>Agaricomycetidae</taxon>
        <taxon>Agaricales</taxon>
        <taxon>Marasmiineae</taxon>
        <taxon>Mycenaceae</taxon>
        <taxon>Mycena</taxon>
    </lineage>
</organism>
<evidence type="ECO:0000313" key="3">
    <source>
        <dbReference type="Proteomes" id="UP001215598"/>
    </source>
</evidence>
<protein>
    <submittedName>
        <fullName evidence="2">Uncharacterized protein</fullName>
    </submittedName>
</protein>
<evidence type="ECO:0000313" key="2">
    <source>
        <dbReference type="EMBL" id="KAJ7699179.1"/>
    </source>
</evidence>
<gene>
    <name evidence="2" type="ORF">B0H16DRAFT_1836564</name>
</gene>
<feature type="region of interest" description="Disordered" evidence="1">
    <location>
        <begin position="285"/>
        <end position="323"/>
    </location>
</feature>
<reference evidence="2" key="1">
    <citation type="submission" date="2023-03" db="EMBL/GenBank/DDBJ databases">
        <title>Massive genome expansion in bonnet fungi (Mycena s.s.) driven by repeated elements and novel gene families across ecological guilds.</title>
        <authorList>
            <consortium name="Lawrence Berkeley National Laboratory"/>
            <person name="Harder C.B."/>
            <person name="Miyauchi S."/>
            <person name="Viragh M."/>
            <person name="Kuo A."/>
            <person name="Thoen E."/>
            <person name="Andreopoulos B."/>
            <person name="Lu D."/>
            <person name="Skrede I."/>
            <person name="Drula E."/>
            <person name="Henrissat B."/>
            <person name="Morin E."/>
            <person name="Kohler A."/>
            <person name="Barry K."/>
            <person name="LaButti K."/>
            <person name="Morin E."/>
            <person name="Salamov A."/>
            <person name="Lipzen A."/>
            <person name="Mereny Z."/>
            <person name="Hegedus B."/>
            <person name="Baldrian P."/>
            <person name="Stursova M."/>
            <person name="Weitz H."/>
            <person name="Taylor A."/>
            <person name="Grigoriev I.V."/>
            <person name="Nagy L.G."/>
            <person name="Martin F."/>
            <person name="Kauserud H."/>
        </authorList>
    </citation>
    <scope>NUCLEOTIDE SEQUENCE</scope>
    <source>
        <strain evidence="2">CBHHK182m</strain>
    </source>
</reference>
<proteinExistence type="predicted"/>
<dbReference type="Proteomes" id="UP001215598">
    <property type="component" value="Unassembled WGS sequence"/>
</dbReference>
<evidence type="ECO:0000256" key="1">
    <source>
        <dbReference type="SAM" id="MobiDB-lite"/>
    </source>
</evidence>